<gene>
    <name evidence="1" type="ORF">D3H55_16895</name>
</gene>
<dbReference type="EMBL" id="QXIR01000026">
    <property type="protein sequence ID" value="RIW30411.1"/>
    <property type="molecule type" value="Genomic_DNA"/>
</dbReference>
<dbReference type="Proteomes" id="UP000265801">
    <property type="component" value="Unassembled WGS sequence"/>
</dbReference>
<evidence type="ECO:0000313" key="1">
    <source>
        <dbReference type="EMBL" id="RIW30411.1"/>
    </source>
</evidence>
<sequence length="71" mass="8195">MQTLSLSISYQISWYTPKKPWYIRKIRAASLFNEKPCKQEENPAPEIFPKAIITAKNSLRKKANPGADWPC</sequence>
<comment type="caution">
    <text evidence="1">The sequence shown here is derived from an EMBL/GenBank/DDBJ whole genome shotgun (WGS) entry which is preliminary data.</text>
</comment>
<evidence type="ECO:0000313" key="2">
    <source>
        <dbReference type="Proteomes" id="UP000265801"/>
    </source>
</evidence>
<dbReference type="AlphaFoldDB" id="A0A3A1QYA1"/>
<protein>
    <submittedName>
        <fullName evidence="1">Uncharacterized protein</fullName>
    </submittedName>
</protein>
<reference evidence="1 2" key="1">
    <citation type="submission" date="2018-09" db="EMBL/GenBank/DDBJ databases">
        <title>Bacillus saliacetes sp. nov., isolated from Thai shrimp paste (Ka-pi).</title>
        <authorList>
            <person name="Daroonpunt R."/>
            <person name="Tanasupawat S."/>
            <person name="Yiamsombut S."/>
        </authorList>
    </citation>
    <scope>NUCLEOTIDE SEQUENCE [LARGE SCALE GENOMIC DNA]</scope>
    <source>
        <strain evidence="1 2">SKP7-4</strain>
    </source>
</reference>
<proteinExistence type="predicted"/>
<accession>A0A3A1QYA1</accession>
<name>A0A3A1QYA1_9BACI</name>
<keyword evidence="2" id="KW-1185">Reference proteome</keyword>
<organism evidence="1 2">
    <name type="scientific">Bacillus salacetis</name>
    <dbReference type="NCBI Taxonomy" id="2315464"/>
    <lineage>
        <taxon>Bacteria</taxon>
        <taxon>Bacillati</taxon>
        <taxon>Bacillota</taxon>
        <taxon>Bacilli</taxon>
        <taxon>Bacillales</taxon>
        <taxon>Bacillaceae</taxon>
        <taxon>Bacillus</taxon>
    </lineage>
</organism>